<protein>
    <recommendedName>
        <fullName evidence="4">F-box domain-containing protein</fullName>
    </recommendedName>
</protein>
<evidence type="ECO:0000313" key="2">
    <source>
        <dbReference type="EMBL" id="OAQ35198.1"/>
    </source>
</evidence>
<dbReference type="EMBL" id="KV442015">
    <property type="protein sequence ID" value="OAQ35198.1"/>
    <property type="molecule type" value="Genomic_DNA"/>
</dbReference>
<sequence length="415" mass="48368">MTSLSNTPRISIFDIPHILDLICDDLSKDQLLLCLEVSRTWCTNFTPQALRHIRFSNLKSHQTWTVLRSARLIRSLAIDIADAGWFLDNAFGSSYYPNLREIHCVDFNYSQKPKPESLWEECTDGNFNGGEDYWDDYAYYSNYNEFYGIDFDEKDDEDWKPLTAVTPTEEEKTREHTERNHQRAFILQVRELFGRLEDLKQLQELEIDWTVCYSISEMMLQDAQELFRETEGKDNNNNGGYERSSKGWWGEVTQEDLDWLCLPWYSQPAPQSSGVRSEIIKAVAHQYKNNTPLTISCNDISDYSGMCPAWSTGDIYNTRIGRHWKDWADVVRDSHPYGNPCPSCHGTSFSCYGWYDHTRRHSSRSYNVVQYGRDFESFVMGVAGEEESGWGRKMTSKGDRGRYRQKAVGKMNQRK</sequence>
<evidence type="ECO:0000256" key="1">
    <source>
        <dbReference type="SAM" id="MobiDB-lite"/>
    </source>
</evidence>
<dbReference type="OrthoDB" id="2437929at2759"/>
<dbReference type="Proteomes" id="UP000078512">
    <property type="component" value="Unassembled WGS sequence"/>
</dbReference>
<accession>A0A197KDF6</accession>
<evidence type="ECO:0000313" key="3">
    <source>
        <dbReference type="Proteomes" id="UP000078512"/>
    </source>
</evidence>
<reference evidence="2 3" key="1">
    <citation type="submission" date="2016-05" db="EMBL/GenBank/DDBJ databases">
        <title>Genome sequencing reveals origins of a unique bacterial endosymbiosis in the earliest lineages of terrestrial Fungi.</title>
        <authorList>
            <consortium name="DOE Joint Genome Institute"/>
            <person name="Uehling J."/>
            <person name="Gryganskyi A."/>
            <person name="Hameed K."/>
            <person name="Tschaplinski T."/>
            <person name="Misztal P."/>
            <person name="Wu S."/>
            <person name="Desiro A."/>
            <person name="Vande Pol N."/>
            <person name="Du Z.-Y."/>
            <person name="Zienkiewicz A."/>
            <person name="Zienkiewicz K."/>
            <person name="Morin E."/>
            <person name="Tisserant E."/>
            <person name="Splivallo R."/>
            <person name="Hainaut M."/>
            <person name="Henrissat B."/>
            <person name="Ohm R."/>
            <person name="Kuo A."/>
            <person name="Yan J."/>
            <person name="Lipzen A."/>
            <person name="Nolan M."/>
            <person name="Labutti K."/>
            <person name="Barry K."/>
            <person name="Goldstein A."/>
            <person name="Labbe J."/>
            <person name="Schadt C."/>
            <person name="Tuskan G."/>
            <person name="Grigoriev I."/>
            <person name="Martin F."/>
            <person name="Vilgalys R."/>
            <person name="Bonito G."/>
        </authorList>
    </citation>
    <scope>NUCLEOTIDE SEQUENCE [LARGE SCALE GENOMIC DNA]</scope>
    <source>
        <strain evidence="2 3">AG-77</strain>
    </source>
</reference>
<organism evidence="2 3">
    <name type="scientific">Linnemannia elongata AG-77</name>
    <dbReference type="NCBI Taxonomy" id="1314771"/>
    <lineage>
        <taxon>Eukaryota</taxon>
        <taxon>Fungi</taxon>
        <taxon>Fungi incertae sedis</taxon>
        <taxon>Mucoromycota</taxon>
        <taxon>Mortierellomycotina</taxon>
        <taxon>Mortierellomycetes</taxon>
        <taxon>Mortierellales</taxon>
        <taxon>Mortierellaceae</taxon>
        <taxon>Linnemannia</taxon>
    </lineage>
</organism>
<evidence type="ECO:0008006" key="4">
    <source>
        <dbReference type="Google" id="ProtNLM"/>
    </source>
</evidence>
<dbReference type="AlphaFoldDB" id="A0A197KDF6"/>
<gene>
    <name evidence="2" type="ORF">K457DRAFT_121177</name>
</gene>
<name>A0A197KDF6_9FUNG</name>
<keyword evidence="3" id="KW-1185">Reference proteome</keyword>
<proteinExistence type="predicted"/>
<feature type="region of interest" description="Disordered" evidence="1">
    <location>
        <begin position="389"/>
        <end position="415"/>
    </location>
</feature>
<feature type="compositionally biased region" description="Basic residues" evidence="1">
    <location>
        <begin position="403"/>
        <end position="415"/>
    </location>
</feature>